<accession>A0A4Y2RYD3</accession>
<dbReference type="AlphaFoldDB" id="A0A4Y2RYD3"/>
<sequence length="48" mass="5269">MDTADSMPWSETSVASHSHSPIVAVQYGSAKPRKENKLRTCKAFFSIA</sequence>
<feature type="non-terminal residue" evidence="3">
    <location>
        <position position="48"/>
    </location>
</feature>
<gene>
    <name evidence="2" type="ORF">AVEN_160491_1</name>
    <name evidence="3" type="ORF">AVEN_199600_1</name>
    <name evidence="1" type="ORF">AVEN_254170_1</name>
</gene>
<evidence type="ECO:0000313" key="3">
    <source>
        <dbReference type="EMBL" id="GBN80882.1"/>
    </source>
</evidence>
<dbReference type="EMBL" id="BGPR01148533">
    <property type="protein sequence ID" value="GBN80868.1"/>
    <property type="molecule type" value="Genomic_DNA"/>
</dbReference>
<protein>
    <submittedName>
        <fullName evidence="3">Uncharacterized protein</fullName>
    </submittedName>
</protein>
<evidence type="ECO:0000313" key="1">
    <source>
        <dbReference type="EMBL" id="GBN80824.1"/>
    </source>
</evidence>
<evidence type="ECO:0000313" key="2">
    <source>
        <dbReference type="EMBL" id="GBN80868.1"/>
    </source>
</evidence>
<dbReference type="Proteomes" id="UP000499080">
    <property type="component" value="Unassembled WGS sequence"/>
</dbReference>
<reference evidence="3 4" key="1">
    <citation type="journal article" date="2019" name="Sci. Rep.">
        <title>Orb-weaving spider Araneus ventricosus genome elucidates the spidroin gene catalogue.</title>
        <authorList>
            <person name="Kono N."/>
            <person name="Nakamura H."/>
            <person name="Ohtoshi R."/>
            <person name="Moran D.A.P."/>
            <person name="Shinohara A."/>
            <person name="Yoshida Y."/>
            <person name="Fujiwara M."/>
            <person name="Mori M."/>
            <person name="Tomita M."/>
            <person name="Arakawa K."/>
        </authorList>
    </citation>
    <scope>NUCLEOTIDE SEQUENCE [LARGE SCALE GENOMIC DNA]</scope>
</reference>
<proteinExistence type="predicted"/>
<evidence type="ECO:0000313" key="4">
    <source>
        <dbReference type="Proteomes" id="UP000499080"/>
    </source>
</evidence>
<dbReference type="EMBL" id="BGPR01148506">
    <property type="protein sequence ID" value="GBN80824.1"/>
    <property type="molecule type" value="Genomic_DNA"/>
</dbReference>
<organism evidence="3 4">
    <name type="scientific">Araneus ventricosus</name>
    <name type="common">Orbweaver spider</name>
    <name type="synonym">Epeira ventricosa</name>
    <dbReference type="NCBI Taxonomy" id="182803"/>
    <lineage>
        <taxon>Eukaryota</taxon>
        <taxon>Metazoa</taxon>
        <taxon>Ecdysozoa</taxon>
        <taxon>Arthropoda</taxon>
        <taxon>Chelicerata</taxon>
        <taxon>Arachnida</taxon>
        <taxon>Araneae</taxon>
        <taxon>Araneomorphae</taxon>
        <taxon>Entelegynae</taxon>
        <taxon>Araneoidea</taxon>
        <taxon>Araneidae</taxon>
        <taxon>Araneus</taxon>
    </lineage>
</organism>
<dbReference type="EMBL" id="BGPR01148540">
    <property type="protein sequence ID" value="GBN80882.1"/>
    <property type="molecule type" value="Genomic_DNA"/>
</dbReference>
<keyword evidence="4" id="KW-1185">Reference proteome</keyword>
<name>A0A4Y2RYD3_ARAVE</name>
<comment type="caution">
    <text evidence="3">The sequence shown here is derived from an EMBL/GenBank/DDBJ whole genome shotgun (WGS) entry which is preliminary data.</text>
</comment>